<dbReference type="PROSITE" id="PS51186">
    <property type="entry name" value="GNAT"/>
    <property type="match status" value="1"/>
</dbReference>
<protein>
    <submittedName>
        <fullName evidence="5">Ribosomal-protein-alanine N-acetyltransferase</fullName>
    </submittedName>
</protein>
<evidence type="ECO:0000259" key="4">
    <source>
        <dbReference type="PROSITE" id="PS51186"/>
    </source>
</evidence>
<accession>A0A1H0GP87</accession>
<dbReference type="RefSeq" id="WP_244519546.1">
    <property type="nucleotide sequence ID" value="NZ_FNIT01000003.1"/>
</dbReference>
<keyword evidence="2" id="KW-0012">Acyltransferase</keyword>
<evidence type="ECO:0000313" key="5">
    <source>
        <dbReference type="EMBL" id="SDO08705.1"/>
    </source>
</evidence>
<feature type="domain" description="N-acetyltransferase" evidence="4">
    <location>
        <begin position="7"/>
        <end position="172"/>
    </location>
</feature>
<gene>
    <name evidence="5" type="ORF">SAMN05192530_103235</name>
</gene>
<keyword evidence="6" id="KW-1185">Reference proteome</keyword>
<dbReference type="InterPro" id="IPR000182">
    <property type="entry name" value="GNAT_dom"/>
</dbReference>
<comment type="similarity">
    <text evidence="3">Belongs to the acetyltransferase family. RimJ subfamily.</text>
</comment>
<dbReference type="InterPro" id="IPR051531">
    <property type="entry name" value="N-acetyltransferase"/>
</dbReference>
<dbReference type="STRING" id="1166073.SAMN05192530_103235"/>
<dbReference type="InterPro" id="IPR016181">
    <property type="entry name" value="Acyl_CoA_acyltransferase"/>
</dbReference>
<evidence type="ECO:0000313" key="6">
    <source>
        <dbReference type="Proteomes" id="UP000198793"/>
    </source>
</evidence>
<dbReference type="GO" id="GO:0005737">
    <property type="term" value="C:cytoplasm"/>
    <property type="evidence" value="ECO:0007669"/>
    <property type="project" value="TreeGrafter"/>
</dbReference>
<organism evidence="5 6">
    <name type="scientific">Aureimonas jatrophae</name>
    <dbReference type="NCBI Taxonomy" id="1166073"/>
    <lineage>
        <taxon>Bacteria</taxon>
        <taxon>Pseudomonadati</taxon>
        <taxon>Pseudomonadota</taxon>
        <taxon>Alphaproteobacteria</taxon>
        <taxon>Hyphomicrobiales</taxon>
        <taxon>Aurantimonadaceae</taxon>
        <taxon>Aureimonas</taxon>
    </lineage>
</organism>
<keyword evidence="1 5" id="KW-0808">Transferase</keyword>
<evidence type="ECO:0000256" key="2">
    <source>
        <dbReference type="ARBA" id="ARBA00023315"/>
    </source>
</evidence>
<dbReference type="Proteomes" id="UP000198793">
    <property type="component" value="Unassembled WGS sequence"/>
</dbReference>
<dbReference type="SUPFAM" id="SSF55729">
    <property type="entry name" value="Acyl-CoA N-acyltransferases (Nat)"/>
    <property type="match status" value="1"/>
</dbReference>
<dbReference type="PANTHER" id="PTHR43792:SF8">
    <property type="entry name" value="[RIBOSOMAL PROTEIN US5]-ALANINE N-ACETYLTRANSFERASE"/>
    <property type="match status" value="1"/>
</dbReference>
<name>A0A1H0GP87_9HYPH</name>
<dbReference type="AlphaFoldDB" id="A0A1H0GP87"/>
<evidence type="ECO:0000256" key="1">
    <source>
        <dbReference type="ARBA" id="ARBA00022679"/>
    </source>
</evidence>
<dbReference type="PANTHER" id="PTHR43792">
    <property type="entry name" value="GNAT FAMILY, PUTATIVE (AFU_ORTHOLOGUE AFUA_3G00765)-RELATED-RELATED"/>
    <property type="match status" value="1"/>
</dbReference>
<dbReference type="Gene3D" id="3.40.630.30">
    <property type="match status" value="1"/>
</dbReference>
<dbReference type="Pfam" id="PF13302">
    <property type="entry name" value="Acetyltransf_3"/>
    <property type="match status" value="1"/>
</dbReference>
<dbReference type="EMBL" id="FNIT01000003">
    <property type="protein sequence ID" value="SDO08705.1"/>
    <property type="molecule type" value="Genomic_DNA"/>
</dbReference>
<dbReference type="GO" id="GO:0008999">
    <property type="term" value="F:protein-N-terminal-alanine acetyltransferase activity"/>
    <property type="evidence" value="ECO:0007669"/>
    <property type="project" value="TreeGrafter"/>
</dbReference>
<sequence>MLHGNDVLLRLPASGDYAQWRDLREASRAFLTPWEPAWTPDELTRHAFRMRLRRYQREARERCGYSFFIFDALGEQLAGGITLGRIQRGVAQTATIGYWMGQIHAGQGIMYRALDLVKTFAFDVEGLHRLEAACLPSNARSIRLLEKSGFRQEGLLRQYLKIAGVWEDHRLYGLLTDDRPIRRGHAV</sequence>
<evidence type="ECO:0000256" key="3">
    <source>
        <dbReference type="ARBA" id="ARBA00038502"/>
    </source>
</evidence>
<proteinExistence type="inferred from homology"/>
<reference evidence="5 6" key="1">
    <citation type="submission" date="2016-10" db="EMBL/GenBank/DDBJ databases">
        <authorList>
            <person name="de Groot N.N."/>
        </authorList>
    </citation>
    <scope>NUCLEOTIDE SEQUENCE [LARGE SCALE GENOMIC DNA]</scope>
    <source>
        <strain evidence="6">L7-484,KACC 16230,DSM 25025</strain>
    </source>
</reference>